<dbReference type="CDD" id="cd16278">
    <property type="entry name" value="metallo-hydrolase-like_MBL-fold"/>
    <property type="match status" value="1"/>
</dbReference>
<dbReference type="EMBL" id="JBHTMX010000019">
    <property type="protein sequence ID" value="MFD1331247.1"/>
    <property type="molecule type" value="Genomic_DNA"/>
</dbReference>
<dbReference type="InterPro" id="IPR036866">
    <property type="entry name" value="RibonucZ/Hydroxyglut_hydro"/>
</dbReference>
<dbReference type="Pfam" id="PF00753">
    <property type="entry name" value="Lactamase_B"/>
    <property type="match status" value="2"/>
</dbReference>
<organism evidence="2 3">
    <name type="scientific">Methylopila musalis</name>
    <dbReference type="NCBI Taxonomy" id="1134781"/>
    <lineage>
        <taxon>Bacteria</taxon>
        <taxon>Pseudomonadati</taxon>
        <taxon>Pseudomonadota</taxon>
        <taxon>Alphaproteobacteria</taxon>
        <taxon>Hyphomicrobiales</taxon>
        <taxon>Methylopilaceae</taxon>
        <taxon>Methylopila</taxon>
    </lineage>
</organism>
<reference evidence="3" key="1">
    <citation type="journal article" date="2019" name="Int. J. Syst. Evol. Microbiol.">
        <title>The Global Catalogue of Microorganisms (GCM) 10K type strain sequencing project: providing services to taxonomists for standard genome sequencing and annotation.</title>
        <authorList>
            <consortium name="The Broad Institute Genomics Platform"/>
            <consortium name="The Broad Institute Genome Sequencing Center for Infectious Disease"/>
            <person name="Wu L."/>
            <person name="Ma J."/>
        </authorList>
    </citation>
    <scope>NUCLEOTIDE SEQUENCE [LARGE SCALE GENOMIC DNA]</scope>
    <source>
        <strain evidence="3">CCUG 61696</strain>
    </source>
</reference>
<keyword evidence="3" id="KW-1185">Reference proteome</keyword>
<dbReference type="InterPro" id="IPR001279">
    <property type="entry name" value="Metallo-B-lactamas"/>
</dbReference>
<comment type="caution">
    <text evidence="2">The sequence shown here is derived from an EMBL/GenBank/DDBJ whole genome shotgun (WGS) entry which is preliminary data.</text>
</comment>
<protein>
    <submittedName>
        <fullName evidence="2">MBL fold metallo-hydrolase</fullName>
    </submittedName>
</protein>
<dbReference type="InterPro" id="IPR050662">
    <property type="entry name" value="Sec-metab_biosynth-thioest"/>
</dbReference>
<proteinExistence type="predicted"/>
<accession>A0ABW3Z5M5</accession>
<evidence type="ECO:0000313" key="3">
    <source>
        <dbReference type="Proteomes" id="UP001597171"/>
    </source>
</evidence>
<sequence>MAFLSEPEPSRGRPLRLVKGVRRIVAPNAGAMTYHGTNTYLIEGERGALVLDPGPDDAAHVAAIVEAAGGAVEGILLSHHHRDHVSAAPALKAATGAPVYAHPAAAGLGVAVDETLDEGDRIAGLEVLHTPGHAPDHLAFARPDGVLFTGDHVMAWSQTSVLAPGGGDLTDYMASLKRLLARGDSIHLSGHGPPLANPRGHMEDLLREREAREVAVRKALDDGAATLAEVLDTLYPRLDAHVRPLAERSIQPYLDRIAAAA</sequence>
<evidence type="ECO:0000259" key="1">
    <source>
        <dbReference type="SMART" id="SM00849"/>
    </source>
</evidence>
<name>A0ABW3Z5M5_9HYPH</name>
<dbReference type="SUPFAM" id="SSF56281">
    <property type="entry name" value="Metallo-hydrolase/oxidoreductase"/>
    <property type="match status" value="1"/>
</dbReference>
<feature type="domain" description="Metallo-beta-lactamase" evidence="1">
    <location>
        <begin position="36"/>
        <end position="191"/>
    </location>
</feature>
<dbReference type="Proteomes" id="UP001597171">
    <property type="component" value="Unassembled WGS sequence"/>
</dbReference>
<dbReference type="InterPro" id="IPR036388">
    <property type="entry name" value="WH-like_DNA-bd_sf"/>
</dbReference>
<dbReference type="RefSeq" id="WP_378774450.1">
    <property type="nucleotide sequence ID" value="NZ_JBHTMX010000019.1"/>
</dbReference>
<dbReference type="SMART" id="SM00849">
    <property type="entry name" value="Lactamase_B"/>
    <property type="match status" value="1"/>
</dbReference>
<evidence type="ECO:0000313" key="2">
    <source>
        <dbReference type="EMBL" id="MFD1331247.1"/>
    </source>
</evidence>
<gene>
    <name evidence="2" type="ORF">ACFQ4O_04480</name>
</gene>
<dbReference type="PANTHER" id="PTHR23131:SF0">
    <property type="entry name" value="ENDORIBONUCLEASE LACTB2"/>
    <property type="match status" value="1"/>
</dbReference>
<dbReference type="PANTHER" id="PTHR23131">
    <property type="entry name" value="ENDORIBONUCLEASE LACTB2"/>
    <property type="match status" value="1"/>
</dbReference>
<dbReference type="Gene3D" id="1.10.10.10">
    <property type="entry name" value="Winged helix-like DNA-binding domain superfamily/Winged helix DNA-binding domain"/>
    <property type="match status" value="1"/>
</dbReference>
<dbReference type="Gene3D" id="3.60.15.10">
    <property type="entry name" value="Ribonuclease Z/Hydroxyacylglutathione hydrolase-like"/>
    <property type="match status" value="1"/>
</dbReference>